<dbReference type="RefSeq" id="WP_066240906.1">
    <property type="nucleotide sequence ID" value="NZ_LSGP01000017.1"/>
</dbReference>
<dbReference type="AlphaFoldDB" id="A0A154BQ52"/>
<evidence type="ECO:0000256" key="1">
    <source>
        <dbReference type="ARBA" id="ARBA00023015"/>
    </source>
</evidence>
<evidence type="ECO:0000313" key="6">
    <source>
        <dbReference type="Proteomes" id="UP000076268"/>
    </source>
</evidence>
<dbReference type="SMART" id="SM00347">
    <property type="entry name" value="HTH_MARR"/>
    <property type="match status" value="1"/>
</dbReference>
<reference evidence="5 6" key="1">
    <citation type="submission" date="2016-02" db="EMBL/GenBank/DDBJ databases">
        <title>Anaerosporomusa subterraneum gen. nov., sp. nov., a spore-forming obligate anaerobe isolated from saprolite.</title>
        <authorList>
            <person name="Choi J.K."/>
            <person name="Shah M."/>
            <person name="Yee N."/>
        </authorList>
    </citation>
    <scope>NUCLEOTIDE SEQUENCE [LARGE SCALE GENOMIC DNA]</scope>
    <source>
        <strain evidence="5 6">RU4</strain>
    </source>
</reference>
<comment type="caution">
    <text evidence="5">The sequence shown here is derived from an EMBL/GenBank/DDBJ whole genome shotgun (WGS) entry which is preliminary data.</text>
</comment>
<dbReference type="OrthoDB" id="9806864at2"/>
<dbReference type="STRING" id="1794912.AXX12_06480"/>
<keyword evidence="3" id="KW-0804">Transcription</keyword>
<dbReference type="Gene3D" id="1.10.10.10">
    <property type="entry name" value="Winged helix-like DNA-binding domain superfamily/Winged helix DNA-binding domain"/>
    <property type="match status" value="1"/>
</dbReference>
<keyword evidence="1" id="KW-0805">Transcription regulation</keyword>
<evidence type="ECO:0000256" key="2">
    <source>
        <dbReference type="ARBA" id="ARBA00023125"/>
    </source>
</evidence>
<proteinExistence type="predicted"/>
<evidence type="ECO:0000259" key="4">
    <source>
        <dbReference type="PROSITE" id="PS50995"/>
    </source>
</evidence>
<gene>
    <name evidence="5" type="ORF">AXX12_06480</name>
</gene>
<evidence type="ECO:0000313" key="5">
    <source>
        <dbReference type="EMBL" id="KYZ76087.1"/>
    </source>
</evidence>
<dbReference type="SUPFAM" id="SSF46785">
    <property type="entry name" value="Winged helix' DNA-binding domain"/>
    <property type="match status" value="1"/>
</dbReference>
<dbReference type="GO" id="GO:0003700">
    <property type="term" value="F:DNA-binding transcription factor activity"/>
    <property type="evidence" value="ECO:0007669"/>
    <property type="project" value="InterPro"/>
</dbReference>
<dbReference type="PANTHER" id="PTHR42756:SF1">
    <property type="entry name" value="TRANSCRIPTIONAL REPRESSOR OF EMRAB OPERON"/>
    <property type="match status" value="1"/>
</dbReference>
<evidence type="ECO:0000256" key="3">
    <source>
        <dbReference type="ARBA" id="ARBA00023163"/>
    </source>
</evidence>
<sequence length="150" mass="16856">MNSMVFKKEMWDFLRTISEYMDSTFRPIVEEQGLTMMQTRILVEIKQIGHHTVGSVGTAIGLASGNASAMCKKLEKLGLIQRIRNPEDERCVNLTLTNLGVVTVQKIGDALEAKYGSFLENKPEDEFRAVIAGMKKLSSFIQEMSELSHK</sequence>
<dbReference type="InterPro" id="IPR036388">
    <property type="entry name" value="WH-like_DNA-bd_sf"/>
</dbReference>
<dbReference type="EMBL" id="LSGP01000017">
    <property type="protein sequence ID" value="KYZ76087.1"/>
    <property type="molecule type" value="Genomic_DNA"/>
</dbReference>
<dbReference type="Proteomes" id="UP000076268">
    <property type="component" value="Unassembled WGS sequence"/>
</dbReference>
<keyword evidence="6" id="KW-1185">Reference proteome</keyword>
<dbReference type="InterPro" id="IPR000835">
    <property type="entry name" value="HTH_MarR-typ"/>
</dbReference>
<dbReference type="PROSITE" id="PS50995">
    <property type="entry name" value="HTH_MARR_2"/>
    <property type="match status" value="1"/>
</dbReference>
<dbReference type="InterPro" id="IPR036390">
    <property type="entry name" value="WH_DNA-bd_sf"/>
</dbReference>
<feature type="domain" description="HTH marR-type" evidence="4">
    <location>
        <begin position="7"/>
        <end position="139"/>
    </location>
</feature>
<accession>A0A154BQ52</accession>
<keyword evidence="2" id="KW-0238">DNA-binding</keyword>
<dbReference type="PANTHER" id="PTHR42756">
    <property type="entry name" value="TRANSCRIPTIONAL REGULATOR, MARR"/>
    <property type="match status" value="1"/>
</dbReference>
<dbReference type="Pfam" id="PF01047">
    <property type="entry name" value="MarR"/>
    <property type="match status" value="1"/>
</dbReference>
<organism evidence="5 6">
    <name type="scientific">Anaerosporomusa subterranea</name>
    <dbReference type="NCBI Taxonomy" id="1794912"/>
    <lineage>
        <taxon>Bacteria</taxon>
        <taxon>Bacillati</taxon>
        <taxon>Bacillota</taxon>
        <taxon>Negativicutes</taxon>
        <taxon>Acetonemataceae</taxon>
        <taxon>Anaerosporomusa</taxon>
    </lineage>
</organism>
<protein>
    <submittedName>
        <fullName evidence="5">MarR family transcriptional regulator</fullName>
    </submittedName>
</protein>
<name>A0A154BQ52_ANASB</name>
<dbReference type="GO" id="GO:0003677">
    <property type="term" value="F:DNA binding"/>
    <property type="evidence" value="ECO:0007669"/>
    <property type="project" value="UniProtKB-KW"/>
</dbReference>